<sequence>MFRMCALSPRVAAALEEEPLPGDSDCGPRGASCFGRVPLARGGGPVKKPEPFYCDVCGIELAKSDNRKLIAIAHDADSDQDKFTCQPWDDDHAEADFNKHICGDRCSIVMLGWFLDTGKIEKPKTPRNKPVNVVEVIA</sequence>
<reference evidence="1 2" key="1">
    <citation type="journal article" date="2009" name="Appl. Environ. Microbiol.">
        <title>Three genomes from the phylum Acidobacteria provide insight into the lifestyles of these microorganisms in soils.</title>
        <authorList>
            <person name="Ward N.L."/>
            <person name="Challacombe J.F."/>
            <person name="Janssen P.H."/>
            <person name="Henrissat B."/>
            <person name="Coutinho P.M."/>
            <person name="Wu M."/>
            <person name="Xie G."/>
            <person name="Haft D.H."/>
            <person name="Sait M."/>
            <person name="Badger J."/>
            <person name="Barabote R.D."/>
            <person name="Bradley B."/>
            <person name="Brettin T.S."/>
            <person name="Brinkac L.M."/>
            <person name="Bruce D."/>
            <person name="Creasy T."/>
            <person name="Daugherty S.C."/>
            <person name="Davidsen T.M."/>
            <person name="DeBoy R.T."/>
            <person name="Detter J.C."/>
            <person name="Dodson R.J."/>
            <person name="Durkin A.S."/>
            <person name="Ganapathy A."/>
            <person name="Gwinn-Giglio M."/>
            <person name="Han C.S."/>
            <person name="Khouri H."/>
            <person name="Kiss H."/>
            <person name="Kothari S.P."/>
            <person name="Madupu R."/>
            <person name="Nelson K.E."/>
            <person name="Nelson W.C."/>
            <person name="Paulsen I."/>
            <person name="Penn K."/>
            <person name="Ren Q."/>
            <person name="Rosovitz M.J."/>
            <person name="Selengut J.D."/>
            <person name="Shrivastava S."/>
            <person name="Sullivan S.A."/>
            <person name="Tapia R."/>
            <person name="Thompson L.S."/>
            <person name="Watkins K.L."/>
            <person name="Yang Q."/>
            <person name="Yu C."/>
            <person name="Zafar N."/>
            <person name="Zhou L."/>
            <person name="Kuske C.R."/>
        </authorList>
    </citation>
    <scope>NUCLEOTIDE SEQUENCE [LARGE SCALE GENOMIC DNA]</scope>
    <source>
        <strain evidence="1 2">Ellin345</strain>
    </source>
</reference>
<dbReference type="STRING" id="204669.Acid345_3387"/>
<dbReference type="HOGENOM" id="CLU_1852569_0_0_0"/>
<dbReference type="AlphaFoldDB" id="Q1IL62"/>
<gene>
    <name evidence="1" type="ordered locus">Acid345_3387</name>
</gene>
<keyword evidence="2" id="KW-1185">Reference proteome</keyword>
<name>Q1IL62_KORVE</name>
<proteinExistence type="predicted"/>
<dbReference type="Proteomes" id="UP000002432">
    <property type="component" value="Chromosome"/>
</dbReference>
<organism evidence="1 2">
    <name type="scientific">Koribacter versatilis (strain Ellin345)</name>
    <dbReference type="NCBI Taxonomy" id="204669"/>
    <lineage>
        <taxon>Bacteria</taxon>
        <taxon>Pseudomonadati</taxon>
        <taxon>Acidobacteriota</taxon>
        <taxon>Terriglobia</taxon>
        <taxon>Terriglobales</taxon>
        <taxon>Candidatus Korobacteraceae</taxon>
        <taxon>Candidatus Korobacter</taxon>
    </lineage>
</organism>
<protein>
    <submittedName>
        <fullName evidence="1">Uncharacterized protein</fullName>
    </submittedName>
</protein>
<evidence type="ECO:0000313" key="1">
    <source>
        <dbReference type="EMBL" id="ABF42388.1"/>
    </source>
</evidence>
<accession>Q1IL62</accession>
<evidence type="ECO:0000313" key="2">
    <source>
        <dbReference type="Proteomes" id="UP000002432"/>
    </source>
</evidence>
<dbReference type="EMBL" id="CP000360">
    <property type="protein sequence ID" value="ABF42388.1"/>
    <property type="molecule type" value="Genomic_DNA"/>
</dbReference>
<dbReference type="KEGG" id="aba:Acid345_3387"/>
<dbReference type="EnsemblBacteria" id="ABF42388">
    <property type="protein sequence ID" value="ABF42388"/>
    <property type="gene ID" value="Acid345_3387"/>
</dbReference>